<keyword evidence="6 8" id="KW-0998">Cell outer membrane</keyword>
<dbReference type="InterPro" id="IPR045851">
    <property type="entry name" value="AMP-bd_C_sf"/>
</dbReference>
<dbReference type="InterPro" id="IPR003282">
    <property type="entry name" value="T3SS_SctJ"/>
</dbReference>
<keyword evidence="8" id="KW-1133">Transmembrane helix</keyword>
<evidence type="ECO:0000313" key="11">
    <source>
        <dbReference type="EMBL" id="MCQ8239619.1"/>
    </source>
</evidence>
<evidence type="ECO:0000256" key="7">
    <source>
        <dbReference type="ARBA" id="ARBA00023288"/>
    </source>
</evidence>
<dbReference type="NCBIfam" id="TIGR02544">
    <property type="entry name" value="III_secr_YscJ"/>
    <property type="match status" value="1"/>
</dbReference>
<dbReference type="EMBL" id="JAMZEJ010000001">
    <property type="protein sequence ID" value="MCQ8239619.1"/>
    <property type="molecule type" value="Genomic_DNA"/>
</dbReference>
<keyword evidence="8" id="KW-0812">Transmembrane</keyword>
<proteinExistence type="inferred from homology"/>
<evidence type="ECO:0000256" key="5">
    <source>
        <dbReference type="ARBA" id="ARBA00023139"/>
    </source>
</evidence>
<dbReference type="InterPro" id="IPR043427">
    <property type="entry name" value="YscJ/FliF"/>
</dbReference>
<dbReference type="PROSITE" id="PS51257">
    <property type="entry name" value="PROKAR_LIPOPROTEIN"/>
    <property type="match status" value="1"/>
</dbReference>
<keyword evidence="3 8" id="KW-0732">Signal</keyword>
<feature type="signal peptide" evidence="8">
    <location>
        <begin position="1"/>
        <end position="18"/>
    </location>
</feature>
<feature type="transmembrane region" description="Helical" evidence="8">
    <location>
        <begin position="205"/>
        <end position="229"/>
    </location>
</feature>
<evidence type="ECO:0000259" key="10">
    <source>
        <dbReference type="Pfam" id="PF01514"/>
    </source>
</evidence>
<sequence>MRRPLLRSVLLCSLLALAACKTELYSALPEQEANEMIALLMQRNIQAEKVVAKDGTDTIMVDKSRFADAVTTLRDAGFPRKNFESMGDVFKAGGLVASPMQERARFLYALSQELSGTISQIDGVLSARVSVVLPEDDILDRNPTPSSASVFVRYDAASNVDKLVPQIKMLVADSVQGLSYDKVSVVLVPAARPVPPPLRPLESGIGAQLIAALAGAASVAALAVAGFLFRRPLQPLFTATRRLVRRAPPAEPMSAPGNPVPRAIEMSTPVGR</sequence>
<evidence type="ECO:0000256" key="8">
    <source>
        <dbReference type="RuleBase" id="RU364102"/>
    </source>
</evidence>
<keyword evidence="12" id="KW-1185">Reference proteome</keyword>
<gene>
    <name evidence="11" type="primary">sctJ</name>
    <name evidence="11" type="ORF">NFI88_02030</name>
</gene>
<dbReference type="RefSeq" id="WP_422918353.1">
    <property type="nucleotide sequence ID" value="NZ_JAMZEJ010000001.1"/>
</dbReference>
<dbReference type="PANTHER" id="PTHR30046">
    <property type="entry name" value="FLAGELLAR M-RING PROTEIN"/>
    <property type="match status" value="1"/>
</dbReference>
<feature type="chain" id="PRO_5044967025" description="Lipoprotein" evidence="8">
    <location>
        <begin position="19"/>
        <end position="272"/>
    </location>
</feature>
<dbReference type="PANTHER" id="PTHR30046:SF2">
    <property type="entry name" value="YOP PROTEINS TRANSLOCATION LIPOPROTEIN J"/>
    <property type="match status" value="1"/>
</dbReference>
<keyword evidence="7 8" id="KW-0449">Lipoprotein</keyword>
<evidence type="ECO:0000256" key="1">
    <source>
        <dbReference type="ARBA" id="ARBA00004459"/>
    </source>
</evidence>
<dbReference type="Gene3D" id="3.30.300.30">
    <property type="match status" value="1"/>
</dbReference>
<evidence type="ECO:0000256" key="6">
    <source>
        <dbReference type="ARBA" id="ARBA00023237"/>
    </source>
</evidence>
<dbReference type="InterPro" id="IPR006182">
    <property type="entry name" value="FliF_N_dom"/>
</dbReference>
<accession>A0ABT1VTE9</accession>
<protein>
    <recommendedName>
        <fullName evidence="8">Lipoprotein</fullName>
    </recommendedName>
</protein>
<evidence type="ECO:0000256" key="2">
    <source>
        <dbReference type="ARBA" id="ARBA00009509"/>
    </source>
</evidence>
<reference evidence="11 12" key="1">
    <citation type="submission" date="2022-06" db="EMBL/GenBank/DDBJ databases">
        <title>Rhizosaccharibacter gen. nov. sp. nov. KSS12, endophytic bacteria isolated from sugarcane.</title>
        <authorList>
            <person name="Pitiwittayakul N."/>
        </authorList>
    </citation>
    <scope>NUCLEOTIDE SEQUENCE [LARGE SCALE GENOMIC DNA]</scope>
    <source>
        <strain evidence="11 12">KSS12</strain>
    </source>
</reference>
<comment type="caution">
    <text evidence="11">The sequence shown here is derived from an EMBL/GenBank/DDBJ whole genome shotgun (WGS) entry which is preliminary data.</text>
</comment>
<dbReference type="PRINTS" id="PR01338">
    <property type="entry name" value="TYPE3OMKPROT"/>
</dbReference>
<organism evidence="11 12">
    <name type="scientific">Rhizosaccharibacter radicis</name>
    <dbReference type="NCBI Taxonomy" id="2782605"/>
    <lineage>
        <taxon>Bacteria</taxon>
        <taxon>Pseudomonadati</taxon>
        <taxon>Pseudomonadota</taxon>
        <taxon>Alphaproteobacteria</taxon>
        <taxon>Acetobacterales</taxon>
        <taxon>Acetobacteraceae</taxon>
        <taxon>Rhizosaccharibacter</taxon>
    </lineage>
</organism>
<keyword evidence="5 8" id="KW-0564">Palmitate</keyword>
<dbReference type="Gene3D" id="3.30.70.1530">
    <property type="entry name" value="Hypothetical protein rpa1041"/>
    <property type="match status" value="1"/>
</dbReference>
<evidence type="ECO:0000256" key="4">
    <source>
        <dbReference type="ARBA" id="ARBA00023136"/>
    </source>
</evidence>
<evidence type="ECO:0000313" key="12">
    <source>
        <dbReference type="Proteomes" id="UP001524547"/>
    </source>
</evidence>
<evidence type="ECO:0000256" key="9">
    <source>
        <dbReference type="SAM" id="MobiDB-lite"/>
    </source>
</evidence>
<keyword evidence="4 8" id="KW-0472">Membrane</keyword>
<feature type="region of interest" description="Disordered" evidence="9">
    <location>
        <begin position="248"/>
        <end position="272"/>
    </location>
</feature>
<dbReference type="Proteomes" id="UP001524547">
    <property type="component" value="Unassembled WGS sequence"/>
</dbReference>
<feature type="domain" description="Flagellar M-ring N-terminal" evidence="10">
    <location>
        <begin position="22"/>
        <end position="186"/>
    </location>
</feature>
<evidence type="ECO:0000256" key="3">
    <source>
        <dbReference type="ARBA" id="ARBA00022729"/>
    </source>
</evidence>
<comment type="similarity">
    <text evidence="2 8">Belongs to the YscJ lipoprotein family.</text>
</comment>
<name>A0ABT1VTE9_9PROT</name>
<comment type="subcellular location">
    <subcellularLocation>
        <location evidence="1">Cell outer membrane</location>
        <topology evidence="1">Lipid-anchor</topology>
    </subcellularLocation>
</comment>
<dbReference type="Pfam" id="PF01514">
    <property type="entry name" value="YscJ_FliF"/>
    <property type="match status" value="1"/>
</dbReference>